<feature type="domain" description="SpoVT-AbrB" evidence="1">
    <location>
        <begin position="13"/>
        <end position="59"/>
    </location>
</feature>
<dbReference type="AlphaFoldDB" id="A0A2M6YS30"/>
<gene>
    <name evidence="2" type="ORF">COT03_00380</name>
</gene>
<evidence type="ECO:0000259" key="1">
    <source>
        <dbReference type="SMART" id="SM00966"/>
    </source>
</evidence>
<sequence>MLQQFTTSKEFVSTISSKGQVTLPVLVRRYLGVERNDKVAFVIEPAEGVKLTPARYPDIRSLKGVAGALKQPRRWKEVKKVAYENRLGNKYGK</sequence>
<dbReference type="SMART" id="SM00966">
    <property type="entry name" value="SpoVT_AbrB"/>
    <property type="match status" value="1"/>
</dbReference>
<evidence type="ECO:0000313" key="2">
    <source>
        <dbReference type="EMBL" id="PIU36289.1"/>
    </source>
</evidence>
<name>A0A2M6YS30_9BACT</name>
<dbReference type="EMBL" id="PEWZ01000023">
    <property type="protein sequence ID" value="PIU36289.1"/>
    <property type="molecule type" value="Genomic_DNA"/>
</dbReference>
<protein>
    <recommendedName>
        <fullName evidence="1">SpoVT-AbrB domain-containing protein</fullName>
    </recommendedName>
</protein>
<accession>A0A2M6YS30</accession>
<evidence type="ECO:0000313" key="3">
    <source>
        <dbReference type="Proteomes" id="UP000229502"/>
    </source>
</evidence>
<dbReference type="Proteomes" id="UP000229502">
    <property type="component" value="Unassembled WGS sequence"/>
</dbReference>
<comment type="caution">
    <text evidence="2">The sequence shown here is derived from an EMBL/GenBank/DDBJ whole genome shotgun (WGS) entry which is preliminary data.</text>
</comment>
<reference evidence="3" key="1">
    <citation type="submission" date="2017-09" db="EMBL/GenBank/DDBJ databases">
        <title>Depth-based differentiation of microbial function through sediment-hosted aquifers and enrichment of novel symbionts in the deep terrestrial subsurface.</title>
        <authorList>
            <person name="Probst A.J."/>
            <person name="Ladd B."/>
            <person name="Jarett J.K."/>
            <person name="Geller-Mcgrath D.E."/>
            <person name="Sieber C.M.K."/>
            <person name="Emerson J.B."/>
            <person name="Anantharaman K."/>
            <person name="Thomas B.C."/>
            <person name="Malmstrom R."/>
            <person name="Stieglmeier M."/>
            <person name="Klingl A."/>
            <person name="Woyke T."/>
            <person name="Ryan C.M."/>
            <person name="Banfield J.F."/>
        </authorList>
    </citation>
    <scope>NUCLEOTIDE SEQUENCE [LARGE SCALE GENOMIC DNA]</scope>
</reference>
<dbReference type="InterPro" id="IPR007159">
    <property type="entry name" value="SpoVT-AbrB_dom"/>
</dbReference>
<organism evidence="2 3">
    <name type="scientific">Candidatus Shapirobacteria bacterium CG07_land_8_20_14_0_80_39_18</name>
    <dbReference type="NCBI Taxonomy" id="1974882"/>
    <lineage>
        <taxon>Bacteria</taxon>
        <taxon>Candidatus Shapironibacteriota</taxon>
    </lineage>
</organism>
<dbReference type="Gene3D" id="2.10.260.10">
    <property type="match status" value="1"/>
</dbReference>
<proteinExistence type="predicted"/>
<dbReference type="SUPFAM" id="SSF89447">
    <property type="entry name" value="AbrB/MazE/MraZ-like"/>
    <property type="match status" value="1"/>
</dbReference>
<dbReference type="GO" id="GO:0003677">
    <property type="term" value="F:DNA binding"/>
    <property type="evidence" value="ECO:0007669"/>
    <property type="project" value="InterPro"/>
</dbReference>
<dbReference type="InterPro" id="IPR037914">
    <property type="entry name" value="SpoVT-AbrB_sf"/>
</dbReference>